<feature type="transmembrane region" description="Helical" evidence="1">
    <location>
        <begin position="125"/>
        <end position="143"/>
    </location>
</feature>
<feature type="transmembrane region" description="Helical" evidence="1">
    <location>
        <begin position="70"/>
        <end position="88"/>
    </location>
</feature>
<protein>
    <submittedName>
        <fullName evidence="2">Uncharacterized protein</fullName>
    </submittedName>
</protein>
<keyword evidence="1" id="KW-1133">Transmembrane helix</keyword>
<dbReference type="Proteomes" id="UP001312865">
    <property type="component" value="Unassembled WGS sequence"/>
</dbReference>
<name>A0ABU8HEY9_9BACI</name>
<proteinExistence type="predicted"/>
<organism evidence="2 3">
    <name type="scientific">Bacillus spongiae</name>
    <dbReference type="NCBI Taxonomy" id="2683610"/>
    <lineage>
        <taxon>Bacteria</taxon>
        <taxon>Bacillati</taxon>
        <taxon>Bacillota</taxon>
        <taxon>Bacilli</taxon>
        <taxon>Bacillales</taxon>
        <taxon>Bacillaceae</taxon>
        <taxon>Bacillus</taxon>
    </lineage>
</organism>
<dbReference type="EMBL" id="JBBAXC010000010">
    <property type="protein sequence ID" value="MEI5907926.1"/>
    <property type="molecule type" value="Genomic_DNA"/>
</dbReference>
<accession>A0ABU8HEY9</accession>
<keyword evidence="1" id="KW-0812">Transmembrane</keyword>
<comment type="caution">
    <text evidence="2">The sequence shown here is derived from an EMBL/GenBank/DDBJ whole genome shotgun (WGS) entry which is preliminary data.</text>
</comment>
<gene>
    <name evidence="2" type="ORF">WAK64_12755</name>
</gene>
<evidence type="ECO:0000256" key="1">
    <source>
        <dbReference type="SAM" id="Phobius"/>
    </source>
</evidence>
<keyword evidence="1" id="KW-0472">Membrane</keyword>
<reference evidence="2 3" key="1">
    <citation type="journal article" date="2018" name="J. Microbiol.">
        <title>Bacillus spongiae sp. nov., isolated from sponge of Jeju Island.</title>
        <authorList>
            <person name="Lee G.E."/>
            <person name="Im W.T."/>
            <person name="Park J.S."/>
        </authorList>
    </citation>
    <scope>NUCLEOTIDE SEQUENCE [LARGE SCALE GENOMIC DNA]</scope>
    <source>
        <strain evidence="2 3">135PIL107-10</strain>
    </source>
</reference>
<sequence>MVINKKLLLVFCLVLSWGTAPFIGKQSIKRYFPVAFLMALIVRIESIVAKKRKWWVFYTSIHPKLVGETPLIWGPFFIGSIWILKWTYRKPILYFLLNAAVHFLFVFPFYTLFHRLGIFALKRMSRLSLWGLFFIKAIIMYIAQKGVDLYRSQREHYNVSSG</sequence>
<feature type="transmembrane region" description="Helical" evidence="1">
    <location>
        <begin position="94"/>
        <end position="113"/>
    </location>
</feature>
<dbReference type="RefSeq" id="WP_336587370.1">
    <property type="nucleotide sequence ID" value="NZ_JBBAXC010000010.1"/>
</dbReference>
<evidence type="ECO:0000313" key="2">
    <source>
        <dbReference type="EMBL" id="MEI5907926.1"/>
    </source>
</evidence>
<keyword evidence="3" id="KW-1185">Reference proteome</keyword>
<evidence type="ECO:0000313" key="3">
    <source>
        <dbReference type="Proteomes" id="UP001312865"/>
    </source>
</evidence>